<sequence>MKHGVMGTIAGAFVVLCGLPAFAQTRTPWQMHNGLEVSATNPNGFKKFTCNPTQHGQICEYDVATIPPQSDSGWAIAPNGETIGFSIPSRVCQAPIACLGYGDFTYFQTLVDVPANVAVTQFTIAFSGMDDGSRVTIFNSQYPAGLVIPGSYVYFGGSGTTNLGPYVKSGEINRVVVTQVDDCCSENNLDSAIVVLNGEPVGADCHSDLECDDGNACTADICQSDGSCVSHTLACVGGELCNPQPPTLSALASYSSSNASQQSSSTCEIVPSNIAITLNGPQHLLLECGVDSWVDQGAQASDACGAVEVITHNSGHDAYGPGPNTCSEGTYSVQYRALDAQNNEVQIVRSVQVEDTLVPALTLKGSAHEYHKCGSQWVDPGAESFDECYGNISAEVKTTGYVNGWVPGLYTVTYSVTDSGGNSATPLTRTVEVANCPW</sequence>
<feature type="chain" id="PRO_5003168780" description="Pesticidal crystal protein Cry22Aa Ig-like domain-containing protein" evidence="1">
    <location>
        <begin position="24"/>
        <end position="438"/>
    </location>
</feature>
<evidence type="ECO:0000313" key="3">
    <source>
        <dbReference type="EMBL" id="ADO69625.1"/>
    </source>
</evidence>
<dbReference type="OrthoDB" id="7056509at2"/>
<evidence type="ECO:0000259" key="2">
    <source>
        <dbReference type="Pfam" id="PF16403"/>
    </source>
</evidence>
<proteinExistence type="predicted"/>
<dbReference type="InterPro" id="IPR013783">
    <property type="entry name" value="Ig-like_fold"/>
</dbReference>
<dbReference type="STRING" id="378806.STAUR_1821"/>
<evidence type="ECO:0000256" key="1">
    <source>
        <dbReference type="SAM" id="SignalP"/>
    </source>
</evidence>
<dbReference type="eggNOG" id="COG1572">
    <property type="taxonomic scope" value="Bacteria"/>
</dbReference>
<dbReference type="Gene3D" id="2.60.40.10">
    <property type="entry name" value="Immunoglobulins"/>
    <property type="match status" value="1"/>
</dbReference>
<accession>E3FTL1</accession>
<evidence type="ECO:0000313" key="4">
    <source>
        <dbReference type="Proteomes" id="UP000001351"/>
    </source>
</evidence>
<dbReference type="EMBL" id="CP002271">
    <property type="protein sequence ID" value="ADO69625.1"/>
    <property type="molecule type" value="Genomic_DNA"/>
</dbReference>
<dbReference type="Pfam" id="PF16403">
    <property type="entry name" value="Bact_surface_Ig-like"/>
    <property type="match status" value="2"/>
</dbReference>
<dbReference type="Proteomes" id="UP000001351">
    <property type="component" value="Chromosome"/>
</dbReference>
<organism evidence="3 4">
    <name type="scientific">Stigmatella aurantiaca (strain DW4/3-1)</name>
    <dbReference type="NCBI Taxonomy" id="378806"/>
    <lineage>
        <taxon>Bacteria</taxon>
        <taxon>Pseudomonadati</taxon>
        <taxon>Myxococcota</taxon>
        <taxon>Myxococcia</taxon>
        <taxon>Myxococcales</taxon>
        <taxon>Cystobacterineae</taxon>
        <taxon>Archangiaceae</taxon>
        <taxon>Stigmatella</taxon>
    </lineage>
</organism>
<keyword evidence="1" id="KW-0732">Signal</keyword>
<name>E3FTL1_STIAD</name>
<reference evidence="3 4" key="1">
    <citation type="journal article" date="2011" name="Mol. Biol. Evol.">
        <title>Comparative genomic analysis of fruiting body formation in Myxococcales.</title>
        <authorList>
            <person name="Huntley S."/>
            <person name="Hamann N."/>
            <person name="Wegener-Feldbrugge S."/>
            <person name="Treuner-Lange A."/>
            <person name="Kube M."/>
            <person name="Reinhardt R."/>
            <person name="Klages S."/>
            <person name="Muller R."/>
            <person name="Ronning C.M."/>
            <person name="Nierman W.C."/>
            <person name="Sogaard-Andersen L."/>
        </authorList>
    </citation>
    <scope>NUCLEOTIDE SEQUENCE [LARGE SCALE GENOMIC DNA]</scope>
    <source>
        <strain evidence="3 4">DW4/3-1</strain>
    </source>
</reference>
<dbReference type="KEGG" id="sur:STAUR_1821"/>
<feature type="domain" description="Pesticidal crystal protein Cry22Aa Ig-like" evidence="2">
    <location>
        <begin position="276"/>
        <end position="353"/>
    </location>
</feature>
<protein>
    <recommendedName>
        <fullName evidence="2">Pesticidal crystal protein Cry22Aa Ig-like domain-containing protein</fullName>
    </recommendedName>
</protein>
<dbReference type="AlphaFoldDB" id="E3FTL1"/>
<dbReference type="HOGENOM" id="CLU_625434_0_0_7"/>
<feature type="signal peptide" evidence="1">
    <location>
        <begin position="1"/>
        <end position="23"/>
    </location>
</feature>
<feature type="domain" description="Pesticidal crystal protein Cry22Aa Ig-like" evidence="2">
    <location>
        <begin position="361"/>
        <end position="433"/>
    </location>
</feature>
<keyword evidence="4" id="KW-1185">Reference proteome</keyword>
<dbReference type="InterPro" id="IPR032179">
    <property type="entry name" value="Cry22Aa_Ig-like"/>
</dbReference>
<gene>
    <name evidence="3" type="ordered locus">STAUR_1821</name>
</gene>